<evidence type="ECO:0008006" key="3">
    <source>
        <dbReference type="Google" id="ProtNLM"/>
    </source>
</evidence>
<accession>A0ABP9LWD8</accession>
<dbReference type="Pfam" id="PF07849">
    <property type="entry name" value="DUF1641"/>
    <property type="match status" value="1"/>
</dbReference>
<dbReference type="InterPro" id="IPR012440">
    <property type="entry name" value="DUF1641"/>
</dbReference>
<dbReference type="RefSeq" id="WP_300646781.1">
    <property type="nucleotide sequence ID" value="NZ_BAABKD010000001.1"/>
</dbReference>
<name>A0ABP9LWD8_9BURK</name>
<dbReference type="EMBL" id="BAABKD010000001">
    <property type="protein sequence ID" value="GAA5083641.1"/>
    <property type="molecule type" value="Genomic_DNA"/>
</dbReference>
<dbReference type="Proteomes" id="UP001500227">
    <property type="component" value="Unassembled WGS sequence"/>
</dbReference>
<gene>
    <name evidence="1" type="ORF">GCM10023337_00500</name>
</gene>
<protein>
    <recommendedName>
        <fullName evidence="3">DUF1641 domain-containing protein</fullName>
    </recommendedName>
</protein>
<keyword evidence="2" id="KW-1185">Reference proteome</keyword>
<evidence type="ECO:0000313" key="1">
    <source>
        <dbReference type="EMBL" id="GAA5083641.1"/>
    </source>
</evidence>
<comment type="caution">
    <text evidence="1">The sequence shown here is derived from an EMBL/GenBank/DDBJ whole genome shotgun (WGS) entry which is preliminary data.</text>
</comment>
<organism evidence="1 2">
    <name type="scientific">Paenalcaligenes hermetiae</name>
    <dbReference type="NCBI Taxonomy" id="1157987"/>
    <lineage>
        <taxon>Bacteria</taxon>
        <taxon>Pseudomonadati</taxon>
        <taxon>Pseudomonadota</taxon>
        <taxon>Betaproteobacteria</taxon>
        <taxon>Burkholderiales</taxon>
        <taxon>Alcaligenaceae</taxon>
        <taxon>Paenalcaligenes</taxon>
    </lineage>
</organism>
<proteinExistence type="predicted"/>
<reference evidence="2" key="1">
    <citation type="journal article" date="2019" name="Int. J. Syst. Evol. Microbiol.">
        <title>The Global Catalogue of Microorganisms (GCM) 10K type strain sequencing project: providing services to taxonomists for standard genome sequencing and annotation.</title>
        <authorList>
            <consortium name="The Broad Institute Genomics Platform"/>
            <consortium name="The Broad Institute Genome Sequencing Center for Infectious Disease"/>
            <person name="Wu L."/>
            <person name="Ma J."/>
        </authorList>
    </citation>
    <scope>NUCLEOTIDE SEQUENCE [LARGE SCALE GENOMIC DNA]</scope>
    <source>
        <strain evidence="2">JCM 18423</strain>
    </source>
</reference>
<sequence>MTTDHEKTTTPESASQQVDHLLQDDATLMGLQDLINKLEPLIAGGRLNRLVDLASVAADLVDMSDEYMIEKIAKAGEDMMGAAWATGNAARMASAQVSDMKDAPTLMGLVRMAREPEVRRGLAFLLAFAGVIGKMNSYQPLDYDAD</sequence>
<evidence type="ECO:0000313" key="2">
    <source>
        <dbReference type="Proteomes" id="UP001500227"/>
    </source>
</evidence>